<evidence type="ECO:0000313" key="3">
    <source>
        <dbReference type="Proteomes" id="UP000198281"/>
    </source>
</evidence>
<gene>
    <name evidence="2" type="ORF">SAMN06295912_102232</name>
</gene>
<name>A0A239CKG1_9SPHN</name>
<organism evidence="2 3">
    <name type="scientific">Edaphosphingomonas laterariae</name>
    <dbReference type="NCBI Taxonomy" id="861865"/>
    <lineage>
        <taxon>Bacteria</taxon>
        <taxon>Pseudomonadati</taxon>
        <taxon>Pseudomonadota</taxon>
        <taxon>Alphaproteobacteria</taxon>
        <taxon>Sphingomonadales</taxon>
        <taxon>Rhizorhabdaceae</taxon>
        <taxon>Edaphosphingomonas</taxon>
    </lineage>
</organism>
<feature type="domain" description="Bro-N" evidence="1">
    <location>
        <begin position="1"/>
        <end position="45"/>
    </location>
</feature>
<keyword evidence="3" id="KW-1185">Reference proteome</keyword>
<accession>A0A239CKG1</accession>
<evidence type="ECO:0000259" key="1">
    <source>
        <dbReference type="PROSITE" id="PS51750"/>
    </source>
</evidence>
<sequence length="170" mass="18676">MTLVSEPGALQIILRSDAALKPGTSAYRLRRLVTHEVLPSIRKHGCYPPPAIDPIAADSLYDGIEKSVGDRFREERLRWEAESGKPLAALPGFSTPIIRAIEQGHGGIRKGKRIEVLIYAEIDVLYVLTGRRQITGQERRVINAMRDGGDVLRSTVLARANAIKLLASNA</sequence>
<evidence type="ECO:0000313" key="2">
    <source>
        <dbReference type="EMBL" id="SNS19964.1"/>
    </source>
</evidence>
<proteinExistence type="predicted"/>
<dbReference type="Proteomes" id="UP000198281">
    <property type="component" value="Unassembled WGS sequence"/>
</dbReference>
<reference evidence="3" key="1">
    <citation type="submission" date="2017-06" db="EMBL/GenBank/DDBJ databases">
        <authorList>
            <person name="Varghese N."/>
            <person name="Submissions S."/>
        </authorList>
    </citation>
    <scope>NUCLEOTIDE SEQUENCE [LARGE SCALE GENOMIC DNA]</scope>
    <source>
        <strain evidence="3">LNB2</strain>
    </source>
</reference>
<dbReference type="InterPro" id="IPR003497">
    <property type="entry name" value="BRO_N_domain"/>
</dbReference>
<dbReference type="PROSITE" id="PS51750">
    <property type="entry name" value="BRO_N"/>
    <property type="match status" value="1"/>
</dbReference>
<dbReference type="AlphaFoldDB" id="A0A239CKG1"/>
<protein>
    <recommendedName>
        <fullName evidence="1">Bro-N domain-containing protein</fullName>
    </recommendedName>
</protein>
<dbReference type="EMBL" id="FZOS01000002">
    <property type="protein sequence ID" value="SNS19964.1"/>
    <property type="molecule type" value="Genomic_DNA"/>
</dbReference>